<feature type="region of interest" description="Disordered" evidence="1">
    <location>
        <begin position="39"/>
        <end position="100"/>
    </location>
</feature>
<name>S6ABA7_SULDS</name>
<proteinExistence type="predicted"/>
<evidence type="ECO:0000256" key="1">
    <source>
        <dbReference type="SAM" id="MobiDB-lite"/>
    </source>
</evidence>
<dbReference type="KEGG" id="sdr:SCD_n02826"/>
<keyword evidence="3" id="KW-0675">Receptor</keyword>
<evidence type="ECO:0000313" key="3">
    <source>
        <dbReference type="EMBL" id="BAN36625.1"/>
    </source>
</evidence>
<dbReference type="Proteomes" id="UP000015559">
    <property type="component" value="Chromosome"/>
</dbReference>
<dbReference type="HOGENOM" id="CLU_090651_1_1_4"/>
<dbReference type="EMBL" id="AP013066">
    <property type="protein sequence ID" value="BAN36625.1"/>
    <property type="molecule type" value="Genomic_DNA"/>
</dbReference>
<gene>
    <name evidence="3" type="ORF">SCD_n02826</name>
</gene>
<keyword evidence="2" id="KW-1133">Transmembrane helix</keyword>
<keyword evidence="2" id="KW-0812">Transmembrane</keyword>
<dbReference type="STRING" id="1163617.SCD_n02826"/>
<evidence type="ECO:0000256" key="2">
    <source>
        <dbReference type="SAM" id="Phobius"/>
    </source>
</evidence>
<dbReference type="RefSeq" id="WP_009207414.1">
    <property type="nucleotide sequence ID" value="NC_022357.1"/>
</dbReference>
<feature type="transmembrane region" description="Helical" evidence="2">
    <location>
        <begin position="12"/>
        <end position="32"/>
    </location>
</feature>
<dbReference type="Pfam" id="PF13103">
    <property type="entry name" value="TonB_2"/>
    <property type="match status" value="1"/>
</dbReference>
<accession>S6ABA7</accession>
<dbReference type="SUPFAM" id="SSF74653">
    <property type="entry name" value="TolA/TonB C-terminal domain"/>
    <property type="match status" value="1"/>
</dbReference>
<feature type="region of interest" description="Disordered" evidence="1">
    <location>
        <begin position="197"/>
        <end position="217"/>
    </location>
</feature>
<feature type="compositionally biased region" description="Basic and acidic residues" evidence="1">
    <location>
        <begin position="57"/>
        <end position="86"/>
    </location>
</feature>
<dbReference type="Gene3D" id="3.30.1150.10">
    <property type="match status" value="1"/>
</dbReference>
<dbReference type="AlphaFoldDB" id="S6ABA7"/>
<organism evidence="3 4">
    <name type="scientific">Sulfuricella denitrificans (strain DSM 22764 / NBRC 105220 / skB26)</name>
    <dbReference type="NCBI Taxonomy" id="1163617"/>
    <lineage>
        <taxon>Bacteria</taxon>
        <taxon>Pseudomonadati</taxon>
        <taxon>Pseudomonadota</taxon>
        <taxon>Betaproteobacteria</taxon>
        <taxon>Nitrosomonadales</taxon>
        <taxon>Sulfuricellaceae</taxon>
        <taxon>Sulfuricella</taxon>
    </lineage>
</organism>
<keyword evidence="2" id="KW-0472">Membrane</keyword>
<sequence>MEGQKPSWMRWGGVALGLIVAVMLGLGLKDLLVSDKPAKKPRLQQITLVKPPPPPPPEKKPPEPEIKKEEVKIEQPKPEEAPKPADNEPPAGKDLGVDADANGSGDGFGLVGRKGGRDLLAGVGGKYAGYSIPVAQQINEQISEYMRKHRLAFNYRIQVRIWIAKDGHVEKFELNGSTGSPDTDSSIKLALAGLSSVKERPPEDMPQPIKLRLTSRL</sequence>
<keyword evidence="4" id="KW-1185">Reference proteome</keyword>
<dbReference type="eggNOG" id="COG0810">
    <property type="taxonomic scope" value="Bacteria"/>
</dbReference>
<reference evidence="3 4" key="1">
    <citation type="journal article" date="2012" name="Appl. Environ. Microbiol.">
        <title>Draft genome sequence of a psychrotolerant sulfur-oxidizing bacterium, Sulfuricella denitrificans skB26, and proteomic insights into cold adaptation.</title>
        <authorList>
            <person name="Watanabe T."/>
            <person name="Kojima H."/>
            <person name="Fukui M."/>
        </authorList>
    </citation>
    <scope>NUCLEOTIDE SEQUENCE [LARGE SCALE GENOMIC DNA]</scope>
    <source>
        <strain evidence="4">skB26</strain>
    </source>
</reference>
<evidence type="ECO:0000313" key="4">
    <source>
        <dbReference type="Proteomes" id="UP000015559"/>
    </source>
</evidence>
<protein>
    <submittedName>
        <fullName evidence="3">TonB-dependent receptor</fullName>
    </submittedName>
</protein>